<dbReference type="InterPro" id="IPR006311">
    <property type="entry name" value="TAT_signal"/>
</dbReference>
<protein>
    <submittedName>
        <fullName evidence="5">Multicopper oxidase family protein</fullName>
    </submittedName>
</protein>
<dbReference type="InterPro" id="IPR008972">
    <property type="entry name" value="Cupredoxin"/>
</dbReference>
<organism evidence="5 6">
    <name type="scientific">Mycobacterium avium subsp. hominissuis</name>
    <dbReference type="NCBI Taxonomy" id="439334"/>
    <lineage>
        <taxon>Bacteria</taxon>
        <taxon>Bacillati</taxon>
        <taxon>Actinomycetota</taxon>
        <taxon>Actinomycetes</taxon>
        <taxon>Mycobacteriales</taxon>
        <taxon>Mycobacteriaceae</taxon>
        <taxon>Mycobacterium</taxon>
        <taxon>Mycobacterium avium complex (MAC)</taxon>
    </lineage>
</organism>
<dbReference type="Proteomes" id="UP000259236">
    <property type="component" value="Chromosome"/>
</dbReference>
<dbReference type="CDD" id="cd13896">
    <property type="entry name" value="CuRO_3_CopA"/>
    <property type="match status" value="1"/>
</dbReference>
<dbReference type="PROSITE" id="PS51318">
    <property type="entry name" value="TAT"/>
    <property type="match status" value="1"/>
</dbReference>
<dbReference type="InterPro" id="IPR034279">
    <property type="entry name" value="CuRO_3_CopA"/>
</dbReference>
<dbReference type="SUPFAM" id="SSF49503">
    <property type="entry name" value="Cupredoxins"/>
    <property type="match status" value="3"/>
</dbReference>
<evidence type="ECO:0000259" key="3">
    <source>
        <dbReference type="Pfam" id="PF07731"/>
    </source>
</evidence>
<dbReference type="Gene3D" id="2.60.40.420">
    <property type="entry name" value="Cupredoxins - blue copper proteins"/>
    <property type="match status" value="3"/>
</dbReference>
<dbReference type="InterPro" id="IPR045087">
    <property type="entry name" value="Cu-oxidase_fam"/>
</dbReference>
<evidence type="ECO:0000259" key="4">
    <source>
        <dbReference type="Pfam" id="PF07732"/>
    </source>
</evidence>
<feature type="region of interest" description="Disordered" evidence="1">
    <location>
        <begin position="212"/>
        <end position="232"/>
    </location>
</feature>
<evidence type="ECO:0000256" key="1">
    <source>
        <dbReference type="SAM" id="MobiDB-lite"/>
    </source>
</evidence>
<dbReference type="PANTHER" id="PTHR11709:SF394">
    <property type="entry name" value="FI03373P-RELATED"/>
    <property type="match status" value="1"/>
</dbReference>
<feature type="domain" description="Plastocyanin-like" evidence="3">
    <location>
        <begin position="404"/>
        <end position="508"/>
    </location>
</feature>
<accession>A0A3B6XFK0</accession>
<gene>
    <name evidence="5" type="ORF">DFS55_15750</name>
</gene>
<dbReference type="Pfam" id="PF07732">
    <property type="entry name" value="Cu-oxidase_3"/>
    <property type="match status" value="1"/>
</dbReference>
<dbReference type="CDD" id="cd13870">
    <property type="entry name" value="CuRO_2_CopA_like_1"/>
    <property type="match status" value="1"/>
</dbReference>
<sequence>MQRTVSRRHLLQIGGGLAVAGVAVACGRPGREGAGAEIGPTAAQVTQYAVTQRGRYPQGRTLDYALTAAAGTLDIGGKLSQAWTYNGQLPGPILRGSVGDRLRVQVHNGLPESTTIHWHGLAVPNDMDGVPGVTQPPIGAGGDFRYEFVLPQPGTYWYHTHAELQRGRGLYGALLVDDPTEAGDYDVEFTVLLSDWLLDGTPSGVFSALKHGGRSSPMPPSGIPVPSQPPAATGEVPSMGAMFSPLLGGDAGDVRYSVYLLNGRQPGAPVTLTAKPGQRARIRVINAADDTVFRVALGGHRITVTHSDGWPVIPVEGDALLIGMGERYDLRITLADGVFPLVADAEGKDGRAFGMVRTATGVAPAATATPPQLAGRVLTVTDLSAAPSVRLPATSIDTSLSGALGGDMARYEWTINGRMYPDDQPLVVRPGKRVQLTLTNSKTMYHPMHLHGHTFAVARPDGAGPRKDTIIVLPGQSMALDFDTDNPGQWITHCHNDYHLAAGMATVVSYHT</sequence>
<dbReference type="PROSITE" id="PS00079">
    <property type="entry name" value="MULTICOPPER_OXIDASE1"/>
    <property type="match status" value="1"/>
</dbReference>
<dbReference type="EMBL" id="CP029332">
    <property type="protein sequence ID" value="AXO25673.1"/>
    <property type="molecule type" value="Genomic_DNA"/>
</dbReference>
<dbReference type="PROSITE" id="PS51257">
    <property type="entry name" value="PROKAR_LIPOPROTEIN"/>
    <property type="match status" value="1"/>
</dbReference>
<feature type="compositionally biased region" description="Pro residues" evidence="1">
    <location>
        <begin position="217"/>
        <end position="229"/>
    </location>
</feature>
<dbReference type="RefSeq" id="WP_050594233.1">
    <property type="nucleotide sequence ID" value="NZ_CP018363.1"/>
</dbReference>
<name>A0A3B6XFK0_MYCAV</name>
<proteinExistence type="predicted"/>
<evidence type="ECO:0000259" key="2">
    <source>
        <dbReference type="Pfam" id="PF00394"/>
    </source>
</evidence>
<dbReference type="AlphaFoldDB" id="A0A3B6XFK0"/>
<dbReference type="InterPro" id="IPR001117">
    <property type="entry name" value="Cu-oxidase_2nd"/>
</dbReference>
<dbReference type="PROSITE" id="PS00080">
    <property type="entry name" value="MULTICOPPER_OXIDASE2"/>
    <property type="match status" value="1"/>
</dbReference>
<feature type="domain" description="Plastocyanin-like" evidence="2">
    <location>
        <begin position="189"/>
        <end position="352"/>
    </location>
</feature>
<dbReference type="CDD" id="cd13861">
    <property type="entry name" value="CuRO_1_CumA_like"/>
    <property type="match status" value="1"/>
</dbReference>
<dbReference type="InterPro" id="IPR033138">
    <property type="entry name" value="Cu_oxidase_CS"/>
</dbReference>
<dbReference type="PANTHER" id="PTHR11709">
    <property type="entry name" value="MULTI-COPPER OXIDASE"/>
    <property type="match status" value="1"/>
</dbReference>
<dbReference type="GO" id="GO:0016491">
    <property type="term" value="F:oxidoreductase activity"/>
    <property type="evidence" value="ECO:0007669"/>
    <property type="project" value="InterPro"/>
</dbReference>
<dbReference type="Pfam" id="PF07731">
    <property type="entry name" value="Cu-oxidase_2"/>
    <property type="match status" value="1"/>
</dbReference>
<evidence type="ECO:0000313" key="6">
    <source>
        <dbReference type="Proteomes" id="UP000259236"/>
    </source>
</evidence>
<dbReference type="InterPro" id="IPR011706">
    <property type="entry name" value="Cu-oxidase_C"/>
</dbReference>
<feature type="domain" description="Plastocyanin-like" evidence="4">
    <location>
        <begin position="75"/>
        <end position="180"/>
    </location>
</feature>
<evidence type="ECO:0000313" key="5">
    <source>
        <dbReference type="EMBL" id="AXO25673.1"/>
    </source>
</evidence>
<dbReference type="InterPro" id="IPR011707">
    <property type="entry name" value="Cu-oxidase-like_N"/>
</dbReference>
<dbReference type="Pfam" id="PF00394">
    <property type="entry name" value="Cu-oxidase"/>
    <property type="match status" value="1"/>
</dbReference>
<dbReference type="GO" id="GO:0005507">
    <property type="term" value="F:copper ion binding"/>
    <property type="evidence" value="ECO:0007669"/>
    <property type="project" value="InterPro"/>
</dbReference>
<reference evidence="5 6" key="1">
    <citation type="submission" date="2018-05" db="EMBL/GenBank/DDBJ databases">
        <title>Sequencing and annotation of Mycobacterium avium strain 109 (MAC109).</title>
        <authorList>
            <person name="Matern W.M."/>
            <person name="Bader J.S."/>
            <person name="Karakousis P.C."/>
        </authorList>
    </citation>
    <scope>NUCLEOTIDE SEQUENCE [LARGE SCALE GENOMIC DNA]</scope>
    <source>
        <strain evidence="5 6">MAC109</strain>
    </source>
</reference>
<dbReference type="InterPro" id="IPR002355">
    <property type="entry name" value="Cu_oxidase_Cu_BS"/>
</dbReference>